<protein>
    <submittedName>
        <fullName evidence="1">Uncharacterized protein</fullName>
    </submittedName>
</protein>
<dbReference type="KEGG" id="pmad:BAY61_32205"/>
<dbReference type="RefSeq" id="WP_091810684.1">
    <property type="nucleotide sequence ID" value="NZ_CP016354.1"/>
</dbReference>
<dbReference type="Proteomes" id="UP000199494">
    <property type="component" value="Unassembled WGS sequence"/>
</dbReference>
<accession>A0A222W181</accession>
<gene>
    <name evidence="1" type="ORF">SAMN05421630_115113</name>
</gene>
<keyword evidence="2" id="KW-1185">Reference proteome</keyword>
<sequence>MTTAPEPVTYGNWRKARGLGIGHLSPAQSLVLVGCVGVPTLASSLLGLIETLPLIGVAVVVALLLVVRVRGTTPAEVIVRAARFSMARKRGWADLSGGMLTDHPRGHDLPGVMAPLAPLSTDDGRGGKQGLLWHRRSGHITAVLRVSPLGVELADSSDVDAWVANWGAFLADLGYRPMIDHVAITTDTVPAGGSSSRDYIAERIDPTSPPAAQAVMRELAELTPDAVADVDTRISITFDPAVAPIKPDDLLAAAAEVTRWLPGVEQMLAPCGIAYNNRLTAEEITAILRTAYDPAARADAARSLTSPNRHELLRWEEAGPVRATEEWDLWRHDSAISVTWALTEAPRQAVISQVLLPLLSPGPYARRVTLLYRPFPAEDAARKLESEISNTVIRQWWNRTTQRDTTQRDIDDNAQARQAAREESAGAGVGTFTLYVSTSVPHADFLPAAIADVEQRAGQAKLRLRRLNGAHAAGFAAALGMGIDPATTTGKARR</sequence>
<dbReference type="NCBIfam" id="NF042935">
    <property type="entry name" value="SCO6880_fam"/>
    <property type="match status" value="1"/>
</dbReference>
<name>A0A222W181_9PSEU</name>
<dbReference type="AlphaFoldDB" id="A0A222W181"/>
<dbReference type="STRING" id="530584.SAMN05421630_115113"/>
<evidence type="ECO:0000313" key="2">
    <source>
        <dbReference type="Proteomes" id="UP000199494"/>
    </source>
</evidence>
<reference evidence="1 2" key="1">
    <citation type="submission" date="2016-10" db="EMBL/GenBank/DDBJ databases">
        <authorList>
            <person name="de Groot N.N."/>
        </authorList>
    </citation>
    <scope>NUCLEOTIDE SEQUENCE [LARGE SCALE GENOMIC DNA]</scope>
    <source>
        <strain evidence="1 2">CGMCC 4.5506</strain>
    </source>
</reference>
<evidence type="ECO:0000313" key="1">
    <source>
        <dbReference type="EMBL" id="SDD97405.1"/>
    </source>
</evidence>
<organism evidence="1 2">
    <name type="scientific">Prauserella marina</name>
    <dbReference type="NCBI Taxonomy" id="530584"/>
    <lineage>
        <taxon>Bacteria</taxon>
        <taxon>Bacillati</taxon>
        <taxon>Actinomycetota</taxon>
        <taxon>Actinomycetes</taxon>
        <taxon>Pseudonocardiales</taxon>
        <taxon>Pseudonocardiaceae</taxon>
        <taxon>Prauserella</taxon>
    </lineage>
</organism>
<dbReference type="InterPro" id="IPR049978">
    <property type="entry name" value="SCO6880-like"/>
</dbReference>
<dbReference type="OrthoDB" id="4505949at2"/>
<proteinExistence type="predicted"/>
<dbReference type="EMBL" id="FMZE01000015">
    <property type="protein sequence ID" value="SDD97405.1"/>
    <property type="molecule type" value="Genomic_DNA"/>
</dbReference>